<evidence type="ECO:0000256" key="2">
    <source>
        <dbReference type="ARBA" id="ARBA00022898"/>
    </source>
</evidence>
<dbReference type="OrthoDB" id="4336542at2"/>
<dbReference type="STRING" id="1246995.AFR_35685"/>
<dbReference type="Pfam" id="PF00392">
    <property type="entry name" value="GntR"/>
    <property type="match status" value="1"/>
</dbReference>
<dbReference type="AlphaFoldDB" id="U5W849"/>
<comment type="similarity">
    <text evidence="1">In the C-terminal section; belongs to the class-I pyridoxal-phosphate-dependent aminotransferase family.</text>
</comment>
<dbReference type="SMART" id="SM00345">
    <property type="entry name" value="HTH_GNTR"/>
    <property type="match status" value="1"/>
</dbReference>
<dbReference type="PATRIC" id="fig|1246995.3.peg.7223"/>
<dbReference type="InterPro" id="IPR004839">
    <property type="entry name" value="Aminotransferase_I/II_large"/>
</dbReference>
<evidence type="ECO:0000256" key="1">
    <source>
        <dbReference type="ARBA" id="ARBA00005384"/>
    </source>
</evidence>
<dbReference type="SUPFAM" id="SSF53383">
    <property type="entry name" value="PLP-dependent transferases"/>
    <property type="match status" value="1"/>
</dbReference>
<keyword evidence="4" id="KW-0238">DNA-binding</keyword>
<organism evidence="7 8">
    <name type="scientific">Actinoplanes friuliensis DSM 7358</name>
    <dbReference type="NCBI Taxonomy" id="1246995"/>
    <lineage>
        <taxon>Bacteria</taxon>
        <taxon>Bacillati</taxon>
        <taxon>Actinomycetota</taxon>
        <taxon>Actinomycetes</taxon>
        <taxon>Micromonosporales</taxon>
        <taxon>Micromonosporaceae</taxon>
        <taxon>Actinoplanes</taxon>
    </lineage>
</organism>
<dbReference type="PANTHER" id="PTHR46577:SF1">
    <property type="entry name" value="HTH-TYPE TRANSCRIPTIONAL REGULATORY PROTEIN GABR"/>
    <property type="match status" value="1"/>
</dbReference>
<dbReference type="Proteomes" id="UP000017746">
    <property type="component" value="Chromosome"/>
</dbReference>
<dbReference type="Gene3D" id="1.10.10.10">
    <property type="entry name" value="Winged helix-like DNA-binding domain superfamily/Winged helix DNA-binding domain"/>
    <property type="match status" value="1"/>
</dbReference>
<evidence type="ECO:0000259" key="6">
    <source>
        <dbReference type="PROSITE" id="PS50949"/>
    </source>
</evidence>
<dbReference type="GO" id="GO:0003700">
    <property type="term" value="F:DNA-binding transcription factor activity"/>
    <property type="evidence" value="ECO:0007669"/>
    <property type="project" value="InterPro"/>
</dbReference>
<dbReference type="Gene3D" id="3.40.640.10">
    <property type="entry name" value="Type I PLP-dependent aspartate aminotransferase-like (Major domain)"/>
    <property type="match status" value="1"/>
</dbReference>
<evidence type="ECO:0000256" key="5">
    <source>
        <dbReference type="ARBA" id="ARBA00023163"/>
    </source>
</evidence>
<name>U5W849_9ACTN</name>
<dbReference type="PANTHER" id="PTHR46577">
    <property type="entry name" value="HTH-TYPE TRANSCRIPTIONAL REGULATORY PROTEIN GABR"/>
    <property type="match status" value="1"/>
</dbReference>
<dbReference type="InterPro" id="IPR015421">
    <property type="entry name" value="PyrdxlP-dep_Trfase_major"/>
</dbReference>
<dbReference type="HOGENOM" id="CLU_017584_2_0_11"/>
<dbReference type="GO" id="GO:0003677">
    <property type="term" value="F:DNA binding"/>
    <property type="evidence" value="ECO:0007669"/>
    <property type="project" value="UniProtKB-KW"/>
</dbReference>
<dbReference type="eggNOG" id="COG1167">
    <property type="taxonomic scope" value="Bacteria"/>
</dbReference>
<dbReference type="InterPro" id="IPR036388">
    <property type="entry name" value="WH-like_DNA-bd_sf"/>
</dbReference>
<proteinExistence type="inferred from homology"/>
<dbReference type="CDD" id="cd00609">
    <property type="entry name" value="AAT_like"/>
    <property type="match status" value="1"/>
</dbReference>
<accession>U5W849</accession>
<dbReference type="SUPFAM" id="SSF46785">
    <property type="entry name" value="Winged helix' DNA-binding domain"/>
    <property type="match status" value="1"/>
</dbReference>
<dbReference type="InterPro" id="IPR015424">
    <property type="entry name" value="PyrdxlP-dep_Trfase"/>
</dbReference>
<keyword evidence="2" id="KW-0663">Pyridoxal phosphate</keyword>
<protein>
    <submittedName>
        <fullName evidence="7">GntR family transcriptional regulator</fullName>
    </submittedName>
</protein>
<dbReference type="CDD" id="cd07377">
    <property type="entry name" value="WHTH_GntR"/>
    <property type="match status" value="1"/>
</dbReference>
<dbReference type="InterPro" id="IPR036390">
    <property type="entry name" value="WH_DNA-bd_sf"/>
</dbReference>
<dbReference type="EMBL" id="CP006272">
    <property type="protein sequence ID" value="AGZ45393.1"/>
    <property type="molecule type" value="Genomic_DNA"/>
</dbReference>
<sequence>MPEQYQVTGSTAASISASIEAGVRRGDWMWGEALPPIRILAYQLHVSPATVSKAYQELRQRGIIESLGRSGTRVRTRPAVASPRSALRLPVPPGALDLSTGDPDIRLLPGLGWHLRAVSEEIGPPLGYAAAGAMPELIDAARPRLAADGVPVDDAAITVTSGTLDAIERLLTAHLRAGDQVAVEDPGWANLLDLLAALDLTPVPVAVDDEGPLPDQLASALAKDVRAAVVTARAQNPTGAAISAGRAAELRAVLAGKPEVLLIEDDHAAELSGVPLHSLGGSTRSWAFVRSASKPFGPDLRIALLAGDEATIARVVGRMRIGTGWVSTVLQRLLLRLWRDEDVTEEIAAAGKSYDHRRVALRDALTARGLQAHGTTGINIWVRVEDETRMVTTLRDAGYAVAPGSLFRVDSPPGIRLTVSPIDDGSIESLADDVATAAFPATVPSPSR</sequence>
<dbReference type="GO" id="GO:0030170">
    <property type="term" value="F:pyridoxal phosphate binding"/>
    <property type="evidence" value="ECO:0007669"/>
    <property type="project" value="InterPro"/>
</dbReference>
<dbReference type="InterPro" id="IPR051446">
    <property type="entry name" value="HTH_trans_reg/aminotransferase"/>
</dbReference>
<reference evidence="7 8" key="1">
    <citation type="journal article" date="2014" name="J. Biotechnol.">
        <title>Complete genome sequence of the actinobacterium Actinoplanes friuliensis HAG 010964, producer of the lipopeptide antibiotic friulimycin.</title>
        <authorList>
            <person name="Ruckert C."/>
            <person name="Szczepanowski R."/>
            <person name="Albersmeier A."/>
            <person name="Goesmann A."/>
            <person name="Fischer N."/>
            <person name="Steinkamper A."/>
            <person name="Puhler A."/>
            <person name="Biener R."/>
            <person name="Schwartz D."/>
            <person name="Kalinowski J."/>
        </authorList>
    </citation>
    <scope>NUCLEOTIDE SEQUENCE [LARGE SCALE GENOMIC DNA]</scope>
    <source>
        <strain evidence="7 8">DSM 7358</strain>
    </source>
</reference>
<dbReference type="Pfam" id="PF00155">
    <property type="entry name" value="Aminotran_1_2"/>
    <property type="match status" value="1"/>
</dbReference>
<evidence type="ECO:0000313" key="8">
    <source>
        <dbReference type="Proteomes" id="UP000017746"/>
    </source>
</evidence>
<evidence type="ECO:0000256" key="4">
    <source>
        <dbReference type="ARBA" id="ARBA00023125"/>
    </source>
</evidence>
<dbReference type="KEGG" id="afs:AFR_35685"/>
<keyword evidence="5" id="KW-0804">Transcription</keyword>
<gene>
    <name evidence="7" type="ORF">AFR_35685</name>
</gene>
<dbReference type="InterPro" id="IPR000524">
    <property type="entry name" value="Tscrpt_reg_HTH_GntR"/>
</dbReference>
<dbReference type="RefSeq" id="WP_023561729.1">
    <property type="nucleotide sequence ID" value="NC_022657.1"/>
</dbReference>
<keyword evidence="3" id="KW-0805">Transcription regulation</keyword>
<feature type="domain" description="HTH gntR-type" evidence="6">
    <location>
        <begin position="9"/>
        <end position="77"/>
    </location>
</feature>
<keyword evidence="8" id="KW-1185">Reference proteome</keyword>
<evidence type="ECO:0000313" key="7">
    <source>
        <dbReference type="EMBL" id="AGZ45393.1"/>
    </source>
</evidence>
<evidence type="ECO:0000256" key="3">
    <source>
        <dbReference type="ARBA" id="ARBA00023015"/>
    </source>
</evidence>
<dbReference type="PROSITE" id="PS50949">
    <property type="entry name" value="HTH_GNTR"/>
    <property type="match status" value="1"/>
</dbReference>